<organism evidence="2 5">
    <name type="scientific">Adineta steineri</name>
    <dbReference type="NCBI Taxonomy" id="433720"/>
    <lineage>
        <taxon>Eukaryota</taxon>
        <taxon>Metazoa</taxon>
        <taxon>Spiralia</taxon>
        <taxon>Gnathifera</taxon>
        <taxon>Rotifera</taxon>
        <taxon>Eurotatoria</taxon>
        <taxon>Bdelloidea</taxon>
        <taxon>Adinetida</taxon>
        <taxon>Adinetidae</taxon>
        <taxon>Adineta</taxon>
    </lineage>
</organism>
<keyword evidence="4" id="KW-1185">Reference proteome</keyword>
<dbReference type="OrthoDB" id="10072271at2759"/>
<proteinExistence type="predicted"/>
<dbReference type="Proteomes" id="UP000663832">
    <property type="component" value="Unassembled WGS sequence"/>
</dbReference>
<sequence length="155" mass="17478">MPNISNQDKSQTASRHGDNLDNSSKSHVTKDGQPDHRYKENRDDNQDDDQKSNQRSNQESNQESEHMTKDGQPDHRYKENRDDQSSNDQQSHNGQKSNNGQQSSSHHDDSGKLADIPTKLDGTADMRYKESREAVAQGLLKPDEVVEEAMNGSDD</sequence>
<dbReference type="EMBL" id="CAJNOI010000233">
    <property type="protein sequence ID" value="CAF1199903.1"/>
    <property type="molecule type" value="Genomic_DNA"/>
</dbReference>
<feature type="compositionally biased region" description="Polar residues" evidence="1">
    <location>
        <begin position="1"/>
        <end position="26"/>
    </location>
</feature>
<evidence type="ECO:0000313" key="2">
    <source>
        <dbReference type="EMBL" id="CAF1199903.1"/>
    </source>
</evidence>
<evidence type="ECO:0000313" key="3">
    <source>
        <dbReference type="EMBL" id="CAF1470423.1"/>
    </source>
</evidence>
<accession>A0A814WB11</accession>
<dbReference type="Proteomes" id="UP000663877">
    <property type="component" value="Unassembled WGS sequence"/>
</dbReference>
<protein>
    <submittedName>
        <fullName evidence="2">Uncharacterized protein</fullName>
    </submittedName>
</protein>
<feature type="compositionally biased region" description="Low complexity" evidence="1">
    <location>
        <begin position="89"/>
        <end position="104"/>
    </location>
</feature>
<gene>
    <name evidence="2" type="ORF">BJG266_LOCUS26841</name>
    <name evidence="3" type="ORF">QVE165_LOCUS41548</name>
</gene>
<dbReference type="AlphaFoldDB" id="A0A814WB11"/>
<feature type="compositionally biased region" description="Basic and acidic residues" evidence="1">
    <location>
        <begin position="63"/>
        <end position="84"/>
    </location>
</feature>
<evidence type="ECO:0000256" key="1">
    <source>
        <dbReference type="SAM" id="MobiDB-lite"/>
    </source>
</evidence>
<reference evidence="2" key="1">
    <citation type="submission" date="2021-02" db="EMBL/GenBank/DDBJ databases">
        <authorList>
            <person name="Nowell W R."/>
        </authorList>
    </citation>
    <scope>NUCLEOTIDE SEQUENCE</scope>
</reference>
<evidence type="ECO:0000313" key="4">
    <source>
        <dbReference type="Proteomes" id="UP000663832"/>
    </source>
</evidence>
<feature type="compositionally biased region" description="Basic and acidic residues" evidence="1">
    <location>
        <begin position="28"/>
        <end position="52"/>
    </location>
</feature>
<feature type="region of interest" description="Disordered" evidence="1">
    <location>
        <begin position="1"/>
        <end position="127"/>
    </location>
</feature>
<evidence type="ECO:0000313" key="5">
    <source>
        <dbReference type="Proteomes" id="UP000663877"/>
    </source>
</evidence>
<dbReference type="EMBL" id="CAJNOM010000497">
    <property type="protein sequence ID" value="CAF1470423.1"/>
    <property type="molecule type" value="Genomic_DNA"/>
</dbReference>
<comment type="caution">
    <text evidence="2">The sequence shown here is derived from an EMBL/GenBank/DDBJ whole genome shotgun (WGS) entry which is preliminary data.</text>
</comment>
<name>A0A814WB11_9BILA</name>